<evidence type="ECO:0000256" key="1">
    <source>
        <dbReference type="ARBA" id="ARBA00005417"/>
    </source>
</evidence>
<dbReference type="InterPro" id="IPR003593">
    <property type="entry name" value="AAA+_ATPase"/>
</dbReference>
<comment type="caution">
    <text evidence="6">The sequence shown here is derived from an EMBL/GenBank/DDBJ whole genome shotgun (WGS) entry which is preliminary data.</text>
</comment>
<protein>
    <submittedName>
        <fullName evidence="6">ABC transporter ATP-binding protein</fullName>
    </submittedName>
</protein>
<dbReference type="InterPro" id="IPR027417">
    <property type="entry name" value="P-loop_NTPase"/>
</dbReference>
<dbReference type="CDD" id="cd03255">
    <property type="entry name" value="ABC_MJ0796_LolCDE_FtsE"/>
    <property type="match status" value="1"/>
</dbReference>
<dbReference type="InterPro" id="IPR003439">
    <property type="entry name" value="ABC_transporter-like_ATP-bd"/>
</dbReference>
<evidence type="ECO:0000259" key="5">
    <source>
        <dbReference type="PROSITE" id="PS50893"/>
    </source>
</evidence>
<dbReference type="PROSITE" id="PS50893">
    <property type="entry name" value="ABC_TRANSPORTER_2"/>
    <property type="match status" value="1"/>
</dbReference>
<sequence length="227" mass="25289">MLQLTHIEKTYKTGEIEHQALRDVNLAIRPGNMVALCGPSGSGKSTLLNICGLLDQDYSGAVHFAGELMTRNYQQAMKIRRTQMGFIFQKFNLVPVMSAFENVAYPLQLNGVASAEVKQRVIQMLDHVGLVEFARYRPDRLSGGQQQRVAIARALVHRPKLVIADEPTASLDSVTAQQIIELMKHLGSEQKTTFIVASHDDRMTRRCDRVMNLQDGVILQEEAPCAA</sequence>
<evidence type="ECO:0000256" key="3">
    <source>
        <dbReference type="ARBA" id="ARBA00022741"/>
    </source>
</evidence>
<dbReference type="Gene3D" id="3.40.50.300">
    <property type="entry name" value="P-loop containing nucleotide triphosphate hydrolases"/>
    <property type="match status" value="1"/>
</dbReference>
<keyword evidence="3" id="KW-0547">Nucleotide-binding</keyword>
<evidence type="ECO:0000256" key="4">
    <source>
        <dbReference type="ARBA" id="ARBA00022840"/>
    </source>
</evidence>
<keyword evidence="7" id="KW-1185">Reference proteome</keyword>
<dbReference type="PANTHER" id="PTHR24220:SF689">
    <property type="entry name" value="LIPOPROTEIN-RELEASING SYSTEM ATP-BINDING PROTEIN LOLD"/>
    <property type="match status" value="1"/>
</dbReference>
<reference evidence="6 7" key="1">
    <citation type="submission" date="2024-08" db="EMBL/GenBank/DDBJ databases">
        <authorList>
            <person name="Ishaq N."/>
        </authorList>
    </citation>
    <scope>NUCLEOTIDE SEQUENCE [LARGE SCALE GENOMIC DNA]</scope>
    <source>
        <strain evidence="6 7">JCM 30400</strain>
    </source>
</reference>
<dbReference type="PANTHER" id="PTHR24220">
    <property type="entry name" value="IMPORT ATP-BINDING PROTEIN"/>
    <property type="match status" value="1"/>
</dbReference>
<dbReference type="InterPro" id="IPR017911">
    <property type="entry name" value="MacB-like_ATP-bd"/>
</dbReference>
<dbReference type="EMBL" id="JBGMEL010000023">
    <property type="protein sequence ID" value="MFA0792364.1"/>
    <property type="molecule type" value="Genomic_DNA"/>
</dbReference>
<dbReference type="SUPFAM" id="SSF52540">
    <property type="entry name" value="P-loop containing nucleoside triphosphate hydrolases"/>
    <property type="match status" value="1"/>
</dbReference>
<dbReference type="Proteomes" id="UP001569414">
    <property type="component" value="Unassembled WGS sequence"/>
</dbReference>
<feature type="domain" description="ABC transporter" evidence="5">
    <location>
        <begin position="2"/>
        <end position="227"/>
    </location>
</feature>
<dbReference type="SMART" id="SM00382">
    <property type="entry name" value="AAA"/>
    <property type="match status" value="1"/>
</dbReference>
<gene>
    <name evidence="6" type="ORF">ACCI51_17640</name>
</gene>
<keyword evidence="2" id="KW-0813">Transport</keyword>
<keyword evidence="4 6" id="KW-0067">ATP-binding</keyword>
<organism evidence="6 7">
    <name type="scientific">Microbulbifer echini</name>
    <dbReference type="NCBI Taxonomy" id="1529067"/>
    <lineage>
        <taxon>Bacteria</taxon>
        <taxon>Pseudomonadati</taxon>
        <taxon>Pseudomonadota</taxon>
        <taxon>Gammaproteobacteria</taxon>
        <taxon>Cellvibrionales</taxon>
        <taxon>Microbulbiferaceae</taxon>
        <taxon>Microbulbifer</taxon>
    </lineage>
</organism>
<evidence type="ECO:0000313" key="6">
    <source>
        <dbReference type="EMBL" id="MFA0792364.1"/>
    </source>
</evidence>
<dbReference type="RefSeq" id="WP_371844734.1">
    <property type="nucleotide sequence ID" value="NZ_JBGMEL010000023.1"/>
</dbReference>
<evidence type="ECO:0000313" key="7">
    <source>
        <dbReference type="Proteomes" id="UP001569414"/>
    </source>
</evidence>
<name>A0ABV4NTR7_9GAMM</name>
<evidence type="ECO:0000256" key="2">
    <source>
        <dbReference type="ARBA" id="ARBA00022448"/>
    </source>
</evidence>
<dbReference type="Pfam" id="PF00005">
    <property type="entry name" value="ABC_tran"/>
    <property type="match status" value="1"/>
</dbReference>
<dbReference type="InterPro" id="IPR015854">
    <property type="entry name" value="ABC_transpr_LolD-like"/>
</dbReference>
<accession>A0ABV4NTR7</accession>
<dbReference type="InterPro" id="IPR017871">
    <property type="entry name" value="ABC_transporter-like_CS"/>
</dbReference>
<proteinExistence type="inferred from homology"/>
<dbReference type="GO" id="GO:0005524">
    <property type="term" value="F:ATP binding"/>
    <property type="evidence" value="ECO:0007669"/>
    <property type="project" value="UniProtKB-KW"/>
</dbReference>
<comment type="similarity">
    <text evidence="1">Belongs to the ABC transporter superfamily.</text>
</comment>
<dbReference type="PROSITE" id="PS00211">
    <property type="entry name" value="ABC_TRANSPORTER_1"/>
    <property type="match status" value="1"/>
</dbReference>